<dbReference type="AlphaFoldDB" id="A0A0P8DDI4"/>
<dbReference type="STRING" id="1666911.HLUCCA11_15220"/>
<feature type="compositionally biased region" description="Basic and acidic residues" evidence="6">
    <location>
        <begin position="154"/>
        <end position="168"/>
    </location>
</feature>
<evidence type="ECO:0000256" key="3">
    <source>
        <dbReference type="ARBA" id="ARBA00022692"/>
    </source>
</evidence>
<keyword evidence="4" id="KW-1133">Transmembrane helix</keyword>
<proteinExistence type="predicted"/>
<dbReference type="GO" id="GO:0017089">
    <property type="term" value="F:glycolipid transfer activity"/>
    <property type="evidence" value="ECO:0007669"/>
    <property type="project" value="TreeGrafter"/>
</dbReference>
<dbReference type="GO" id="GO:0005886">
    <property type="term" value="C:plasma membrane"/>
    <property type="evidence" value="ECO:0007669"/>
    <property type="project" value="InterPro"/>
</dbReference>
<keyword evidence="2" id="KW-0997">Cell inner membrane</keyword>
<dbReference type="GO" id="GO:0030288">
    <property type="term" value="C:outer membrane-bounded periplasmic space"/>
    <property type="evidence" value="ECO:0007669"/>
    <property type="project" value="TreeGrafter"/>
</dbReference>
<dbReference type="PANTHER" id="PTHR37481">
    <property type="entry name" value="LIPOPOLYSACCHARIDE EXPORT SYSTEM PROTEIN LPTC"/>
    <property type="match status" value="1"/>
</dbReference>
<evidence type="ECO:0000313" key="7">
    <source>
        <dbReference type="EMBL" id="KPQ34267.1"/>
    </source>
</evidence>
<dbReference type="InterPro" id="IPR052363">
    <property type="entry name" value="LPS_export_LptC"/>
</dbReference>
<evidence type="ECO:0000256" key="4">
    <source>
        <dbReference type="ARBA" id="ARBA00022989"/>
    </source>
</evidence>
<dbReference type="NCBIfam" id="TIGR04409">
    <property type="entry name" value="LptC_YrbK"/>
    <property type="match status" value="1"/>
</dbReference>
<organism evidence="7 8">
    <name type="scientific">Phormidesmis priestleyi Ana</name>
    <dbReference type="NCBI Taxonomy" id="1666911"/>
    <lineage>
        <taxon>Bacteria</taxon>
        <taxon>Bacillati</taxon>
        <taxon>Cyanobacteriota</taxon>
        <taxon>Cyanophyceae</taxon>
        <taxon>Leptolyngbyales</taxon>
        <taxon>Leptolyngbyaceae</taxon>
        <taxon>Phormidesmis</taxon>
    </lineage>
</organism>
<evidence type="ECO:0000256" key="6">
    <source>
        <dbReference type="SAM" id="MobiDB-lite"/>
    </source>
</evidence>
<evidence type="ECO:0000256" key="5">
    <source>
        <dbReference type="ARBA" id="ARBA00023136"/>
    </source>
</evidence>
<dbReference type="GO" id="GO:0015221">
    <property type="term" value="F:lipopolysaccharide transmembrane transporter activity"/>
    <property type="evidence" value="ECO:0007669"/>
    <property type="project" value="InterPro"/>
</dbReference>
<dbReference type="InterPro" id="IPR026265">
    <property type="entry name" value="LptC"/>
</dbReference>
<name>A0A0P8DDI4_9CYAN</name>
<keyword evidence="3" id="KW-0812">Transmembrane</keyword>
<reference evidence="7 8" key="1">
    <citation type="submission" date="2015-09" db="EMBL/GenBank/DDBJ databases">
        <title>Identification and resolution of microdiversity through metagenomic sequencing of parallel consortia.</title>
        <authorList>
            <person name="Nelson W.C."/>
            <person name="Romine M.F."/>
            <person name="Lindemann S.R."/>
        </authorList>
    </citation>
    <scope>NUCLEOTIDE SEQUENCE [LARGE SCALE GENOMIC DNA]</scope>
    <source>
        <strain evidence="7">Ana</strain>
    </source>
</reference>
<evidence type="ECO:0000256" key="2">
    <source>
        <dbReference type="ARBA" id="ARBA00022519"/>
    </source>
</evidence>
<feature type="region of interest" description="Disordered" evidence="6">
    <location>
        <begin position="145"/>
        <end position="187"/>
    </location>
</feature>
<protein>
    <submittedName>
        <fullName evidence="7">Lipopolysaccharide-assembly, LptC-related protein</fullName>
    </submittedName>
</protein>
<dbReference type="PANTHER" id="PTHR37481:SF1">
    <property type="entry name" value="LIPOPOLYSACCHARIDE EXPORT SYSTEM PROTEIN LPTC"/>
    <property type="match status" value="1"/>
</dbReference>
<gene>
    <name evidence="7" type="ORF">HLUCCA11_15220</name>
</gene>
<keyword evidence="5" id="KW-0472">Membrane</keyword>
<dbReference type="PATRIC" id="fig|1666911.3.peg.323"/>
<sequence>MKSNRWYRWTVIAAVVAVIAVALHTCGIGSRLVEQAPVEEIEAALTLRTVTLEQPDENGKLLWRLKAESVTYSPDNQKATLKGLNGEFFQAGETIYTVVADEGEVRQNGETLFLRGNLVATSKADELVLEGELLKWQPKEDRLMMGNFPDSGFSDERKASGTRGRPEDDSLAESSGGSSGAGSTSAQTAAKLTVADLMAAESSESFARPPIRGYNPQIEAIAQVVTVANKDNRVELTGGVAAKSKENPWMTFESENLTWFTQQERIETNDPLKVEQYKDKTYQTVSDRITGKTGQVNLTDNIVTLNQGVAFDSLTQPLKVQSETAVWDVEAQTVALDKPVNIEQPEQKVTVSANQARLDLAKEVVYLTDNVRANGEKNDARLVADTVTWQTESQNIEATGNVSYQQATNPEISMTGTQAVGNLGQGTFVVTGNESGPSGEGDVVIEFVPGEDL</sequence>
<dbReference type="Proteomes" id="UP000050465">
    <property type="component" value="Unassembled WGS sequence"/>
</dbReference>
<dbReference type="Gene3D" id="2.60.450.10">
    <property type="entry name" value="Lipopolysaccharide (LPS) transport protein A like domain"/>
    <property type="match status" value="2"/>
</dbReference>
<dbReference type="InterPro" id="IPR010664">
    <property type="entry name" value="LipoPS_assembly_LptC-rel"/>
</dbReference>
<accession>A0A0P8DDI4</accession>
<evidence type="ECO:0000256" key="1">
    <source>
        <dbReference type="ARBA" id="ARBA00022475"/>
    </source>
</evidence>
<dbReference type="EMBL" id="LJZR01000021">
    <property type="protein sequence ID" value="KPQ34267.1"/>
    <property type="molecule type" value="Genomic_DNA"/>
</dbReference>
<keyword evidence="1" id="KW-1003">Cell membrane</keyword>
<evidence type="ECO:0000313" key="8">
    <source>
        <dbReference type="Proteomes" id="UP000050465"/>
    </source>
</evidence>
<comment type="caution">
    <text evidence="7">The sequence shown here is derived from an EMBL/GenBank/DDBJ whole genome shotgun (WGS) entry which is preliminary data.</text>
</comment>
<dbReference type="Pfam" id="PF06835">
    <property type="entry name" value="LptC"/>
    <property type="match status" value="2"/>
</dbReference>